<sequence length="372" mass="42948">MSAWPRSGQVCFKQNCATDMEKSLNEDETASSQLSNENRNELMSGKASDMATKSRINRRRPRIRHNYRRHPKPPYSYIALIAMAIRESPTGRSTLAEINEFLMNRFSFFRGSYTGWKNSVRHNLSLNECFQKILKDPHKPWGKDNYWTLKETSEFAFTDGVFSRQKKKSREQDEDLNYEVQDQSRPIPLVARKNGINISLNDDNLLPQNVSFSASLMRQIVGSEFPQRGLSRAYENRLCRRENSFVSRNSPQGSNSWMRLDLSERSREKDKEGSTRRLNKEEVHLGTRAKGMKMKPKPINQAPSLLQSFSTPYGFMNASHRVPINRGNYSQSGHPHVAGAYPYYYVPFQMVSLDPIAFAPSWYGMTFIPTYP</sequence>
<dbReference type="GO" id="GO:0030154">
    <property type="term" value="P:cell differentiation"/>
    <property type="evidence" value="ECO:0007669"/>
    <property type="project" value="TreeGrafter"/>
</dbReference>
<dbReference type="PRINTS" id="PR00053">
    <property type="entry name" value="FORKHEAD"/>
</dbReference>
<dbReference type="InterPro" id="IPR030456">
    <property type="entry name" value="TF_fork_head_CS_2"/>
</dbReference>
<feature type="DNA-binding region" description="Fork-head" evidence="4">
    <location>
        <begin position="72"/>
        <end position="167"/>
    </location>
</feature>
<dbReference type="InterPro" id="IPR018122">
    <property type="entry name" value="TF_fork_head_CS_1"/>
</dbReference>
<name>A0A9Q1C965_HOLLE</name>
<keyword evidence="8" id="KW-1185">Reference proteome</keyword>
<evidence type="ECO:0000259" key="6">
    <source>
        <dbReference type="PROSITE" id="PS50039"/>
    </source>
</evidence>
<dbReference type="OrthoDB" id="5954824at2759"/>
<evidence type="ECO:0000313" key="7">
    <source>
        <dbReference type="EMBL" id="KAJ8041553.1"/>
    </source>
</evidence>
<dbReference type="InterPro" id="IPR036388">
    <property type="entry name" value="WH-like_DNA-bd_sf"/>
</dbReference>
<dbReference type="FunFam" id="1.10.10.10:FF:000071">
    <property type="entry name" value="Forkhead box F1"/>
    <property type="match status" value="1"/>
</dbReference>
<dbReference type="Gene3D" id="1.10.10.10">
    <property type="entry name" value="Winged helix-like DNA-binding domain superfamily/Winged helix DNA-binding domain"/>
    <property type="match status" value="1"/>
</dbReference>
<dbReference type="GO" id="GO:0000981">
    <property type="term" value="F:DNA-binding transcription factor activity, RNA polymerase II-specific"/>
    <property type="evidence" value="ECO:0007669"/>
    <property type="project" value="TreeGrafter"/>
</dbReference>
<protein>
    <submittedName>
        <fullName evidence="7">Forkhead box protein Q1</fullName>
    </submittedName>
</protein>
<dbReference type="CDD" id="cd20034">
    <property type="entry name" value="FH_FOXQ1-like"/>
    <property type="match status" value="1"/>
</dbReference>
<dbReference type="GO" id="GO:0005634">
    <property type="term" value="C:nucleus"/>
    <property type="evidence" value="ECO:0007669"/>
    <property type="project" value="UniProtKB-SubCell"/>
</dbReference>
<dbReference type="PROSITE" id="PS50039">
    <property type="entry name" value="FORK_HEAD_3"/>
    <property type="match status" value="1"/>
</dbReference>
<dbReference type="InterPro" id="IPR001766">
    <property type="entry name" value="Fork_head_dom"/>
</dbReference>
<feature type="domain" description="Fork-head" evidence="6">
    <location>
        <begin position="72"/>
        <end position="167"/>
    </location>
</feature>
<dbReference type="GO" id="GO:0009653">
    <property type="term" value="P:anatomical structure morphogenesis"/>
    <property type="evidence" value="ECO:0007669"/>
    <property type="project" value="TreeGrafter"/>
</dbReference>
<keyword evidence="3 4" id="KW-0539">Nucleus</keyword>
<dbReference type="SUPFAM" id="SSF46785">
    <property type="entry name" value="Winged helix' DNA-binding domain"/>
    <property type="match status" value="1"/>
</dbReference>
<dbReference type="GO" id="GO:0000978">
    <property type="term" value="F:RNA polymerase II cis-regulatory region sequence-specific DNA binding"/>
    <property type="evidence" value="ECO:0007669"/>
    <property type="project" value="TreeGrafter"/>
</dbReference>
<keyword evidence="2 4" id="KW-0238">DNA-binding</keyword>
<dbReference type="AlphaFoldDB" id="A0A9Q1C965"/>
<evidence type="ECO:0000256" key="4">
    <source>
        <dbReference type="PROSITE-ProRule" id="PRU00089"/>
    </source>
</evidence>
<accession>A0A9Q1C965</accession>
<evidence type="ECO:0000256" key="5">
    <source>
        <dbReference type="SAM" id="MobiDB-lite"/>
    </source>
</evidence>
<comment type="caution">
    <text evidence="7">The sequence shown here is derived from an EMBL/GenBank/DDBJ whole genome shotgun (WGS) entry which is preliminary data.</text>
</comment>
<dbReference type="PROSITE" id="PS00658">
    <property type="entry name" value="FORK_HEAD_2"/>
    <property type="match status" value="1"/>
</dbReference>
<feature type="compositionally biased region" description="Basic residues" evidence="5">
    <location>
        <begin position="55"/>
        <end position="68"/>
    </location>
</feature>
<organism evidence="7 8">
    <name type="scientific">Holothuria leucospilota</name>
    <name type="common">Black long sea cucumber</name>
    <name type="synonym">Mertensiothuria leucospilota</name>
    <dbReference type="NCBI Taxonomy" id="206669"/>
    <lineage>
        <taxon>Eukaryota</taxon>
        <taxon>Metazoa</taxon>
        <taxon>Echinodermata</taxon>
        <taxon>Eleutherozoa</taxon>
        <taxon>Echinozoa</taxon>
        <taxon>Holothuroidea</taxon>
        <taxon>Aspidochirotacea</taxon>
        <taxon>Aspidochirotida</taxon>
        <taxon>Holothuriidae</taxon>
        <taxon>Holothuria</taxon>
    </lineage>
</organism>
<gene>
    <name evidence="7" type="ORF">HOLleu_12408</name>
</gene>
<feature type="compositionally biased region" description="Basic and acidic residues" evidence="5">
    <location>
        <begin position="261"/>
        <end position="279"/>
    </location>
</feature>
<dbReference type="PROSITE" id="PS00657">
    <property type="entry name" value="FORK_HEAD_1"/>
    <property type="match status" value="1"/>
</dbReference>
<evidence type="ECO:0000256" key="1">
    <source>
        <dbReference type="ARBA" id="ARBA00004123"/>
    </source>
</evidence>
<proteinExistence type="predicted"/>
<dbReference type="Proteomes" id="UP001152320">
    <property type="component" value="Chromosome 5"/>
</dbReference>
<dbReference type="PANTHER" id="PTHR11829">
    <property type="entry name" value="FORKHEAD BOX PROTEIN"/>
    <property type="match status" value="1"/>
</dbReference>
<evidence type="ECO:0000256" key="2">
    <source>
        <dbReference type="ARBA" id="ARBA00023125"/>
    </source>
</evidence>
<dbReference type="InterPro" id="IPR050211">
    <property type="entry name" value="FOX_domain-containing"/>
</dbReference>
<dbReference type="InterPro" id="IPR047518">
    <property type="entry name" value="FH_FOXQ1"/>
</dbReference>
<evidence type="ECO:0000313" key="8">
    <source>
        <dbReference type="Proteomes" id="UP001152320"/>
    </source>
</evidence>
<dbReference type="SMART" id="SM00339">
    <property type="entry name" value="FH"/>
    <property type="match status" value="1"/>
</dbReference>
<feature type="region of interest" description="Disordered" evidence="5">
    <location>
        <begin position="246"/>
        <end position="279"/>
    </location>
</feature>
<feature type="compositionally biased region" description="Polar residues" evidence="5">
    <location>
        <begin position="246"/>
        <end position="257"/>
    </location>
</feature>
<reference evidence="7" key="1">
    <citation type="submission" date="2021-10" db="EMBL/GenBank/DDBJ databases">
        <title>Tropical sea cucumber genome reveals ecological adaptation and Cuvierian tubules defense mechanism.</title>
        <authorList>
            <person name="Chen T."/>
        </authorList>
    </citation>
    <scope>NUCLEOTIDE SEQUENCE</scope>
    <source>
        <strain evidence="7">Nanhai2018</strain>
        <tissue evidence="7">Muscle</tissue>
    </source>
</reference>
<dbReference type="PANTHER" id="PTHR11829:SF206">
    <property type="entry name" value="FORKHEAD BOX PROTEIN Q1"/>
    <property type="match status" value="1"/>
</dbReference>
<dbReference type="EMBL" id="JAIZAY010000005">
    <property type="protein sequence ID" value="KAJ8041553.1"/>
    <property type="molecule type" value="Genomic_DNA"/>
</dbReference>
<feature type="region of interest" description="Disordered" evidence="5">
    <location>
        <begin position="22"/>
        <end position="68"/>
    </location>
</feature>
<dbReference type="Pfam" id="PF00250">
    <property type="entry name" value="Forkhead"/>
    <property type="match status" value="1"/>
</dbReference>
<comment type="subcellular location">
    <subcellularLocation>
        <location evidence="1 4">Nucleus</location>
    </subcellularLocation>
</comment>
<dbReference type="InterPro" id="IPR036390">
    <property type="entry name" value="WH_DNA-bd_sf"/>
</dbReference>
<evidence type="ECO:0000256" key="3">
    <source>
        <dbReference type="ARBA" id="ARBA00023242"/>
    </source>
</evidence>